<dbReference type="Gene3D" id="3.30.2410.10">
    <property type="entry name" value="Hect, E3 ligase catalytic domain"/>
    <property type="match status" value="1"/>
</dbReference>
<keyword evidence="5 6" id="KW-0833">Ubl conjugation pathway</keyword>
<dbReference type="InterPro" id="IPR044611">
    <property type="entry name" value="E3A/B/C-like"/>
</dbReference>
<feature type="region of interest" description="Disordered" evidence="7">
    <location>
        <begin position="383"/>
        <end position="404"/>
    </location>
</feature>
<organism evidence="9 10">
    <name type="scientific">Iphiclides podalirius</name>
    <name type="common">scarce swallowtail</name>
    <dbReference type="NCBI Taxonomy" id="110791"/>
    <lineage>
        <taxon>Eukaryota</taxon>
        <taxon>Metazoa</taxon>
        <taxon>Ecdysozoa</taxon>
        <taxon>Arthropoda</taxon>
        <taxon>Hexapoda</taxon>
        <taxon>Insecta</taxon>
        <taxon>Pterygota</taxon>
        <taxon>Neoptera</taxon>
        <taxon>Endopterygota</taxon>
        <taxon>Lepidoptera</taxon>
        <taxon>Glossata</taxon>
        <taxon>Ditrysia</taxon>
        <taxon>Papilionoidea</taxon>
        <taxon>Papilionidae</taxon>
        <taxon>Papilioninae</taxon>
        <taxon>Iphiclides</taxon>
    </lineage>
</organism>
<sequence length="1087" mass="123168">MQCNKTLSGVTLFYQKVMYSFEGDFRRKPQQNLAGASAQRKTDRDALILQSQQQRQKREEHRRRLNSTIKIQAYVRSYLTRKHSKQYEREKFDYIFPKTNPDNQVLVSSLVSKILFFYDEQKDYNRLISISQLLLKQWQKVFQSGGSSIQIRRLLVLHLRLLREESEVSLAVPLRMLEVFTSLQSAESSMSYEEAVNVIGGSFFYLIKRGYFKDLCNLMCQRTPPLYGHSPNPPTPLCGALLDLIQRPINLTTQINTIEYEDTVMTEFTSAFLCNPYPEPVEMYMLPALAMDPNRRFPFISFVRSMQDESKFTSGKLVNDSWLLHSVLSLEPPGFADYLRGADHARLANNPTVIEYLKVLARLTENVCNKQITYEYEDSLYSQETAADKDEDSDSEVEPNPTSVREQSLLTRCIEMINEPERCVMVACSQINENDLCEDFLEGISKICHNLLLSHKMALHKYRLLYTLAFKPPFVRGVWRWLSGMSQASSFGGPGTPLLAVLSRGVGAPGVGRLLAPLAVFCALFTLLIGTLHDAEFFRDGDDKPTASAAGASGARTHAFEFSELGGLCRALRQLCLGLLELAVPDTRPARTPYMHPHQHEHSPVWTHLFKVCTQLLRALYARDERLRFSAGAAWAGERDEDAAEVAALVAFARARSRQNAPLVDAARAISNEEGPPLTIKELRMLTILKEIPFVMSFSTRVLIFQTLLLREKSANWYELSSFNEGPSINISVRRTHLYEDAFDKLSPDNEPNLKLTMRVQFINQVGADEAGVDGGGVFREFLSELLKSAFDPNRGLFRLTKDNMLYPNPGVHLLYDDFPMHYYFVGRMLGKALYESLLVELPLAEFFLGKLCSSREPDVHALASLDPALYRGLLLLRAHRRQDVPELGLDFTLLSDELGEQRIEELKPGGANIPVTAENRIEYIHLVADYKLNRQIRSQCNAFKRGLTSVVNAEWLRMFSCRELQLLISGAEVPIDLEDLKRNTHYAGGFSATHPTVQCFWKVVENFTDDQRRQLLKFVTSCSRPPLLGFKDLIPSFCIQSAGASDRLPTSSTCMNLLKLPEFNSEEVLAEKLLYAIQAGAGFELS</sequence>
<dbReference type="EMBL" id="OW152814">
    <property type="protein sequence ID" value="CAH2050678.1"/>
    <property type="molecule type" value="Genomic_DNA"/>
</dbReference>
<dbReference type="EC" id="2.3.2.26" evidence="3"/>
<evidence type="ECO:0000256" key="1">
    <source>
        <dbReference type="ARBA" id="ARBA00000885"/>
    </source>
</evidence>
<dbReference type="PROSITE" id="PS50237">
    <property type="entry name" value="HECT"/>
    <property type="match status" value="1"/>
</dbReference>
<name>A0ABN8IDC7_9NEOP</name>
<dbReference type="Pfam" id="PF00632">
    <property type="entry name" value="HECT"/>
    <property type="match status" value="1"/>
</dbReference>
<evidence type="ECO:0000256" key="4">
    <source>
        <dbReference type="ARBA" id="ARBA00022679"/>
    </source>
</evidence>
<evidence type="ECO:0000256" key="2">
    <source>
        <dbReference type="ARBA" id="ARBA00004906"/>
    </source>
</evidence>
<protein>
    <recommendedName>
        <fullName evidence="3">HECT-type E3 ubiquitin transferase</fullName>
        <ecNumber evidence="3">2.3.2.26</ecNumber>
    </recommendedName>
</protein>
<evidence type="ECO:0000256" key="6">
    <source>
        <dbReference type="PROSITE-ProRule" id="PRU00104"/>
    </source>
</evidence>
<dbReference type="Gene3D" id="3.30.2160.10">
    <property type="entry name" value="Hect, E3 ligase catalytic domain"/>
    <property type="match status" value="1"/>
</dbReference>
<evidence type="ECO:0000259" key="8">
    <source>
        <dbReference type="PROSITE" id="PS50237"/>
    </source>
</evidence>
<proteinExistence type="predicted"/>
<comment type="catalytic activity">
    <reaction evidence="1">
        <text>S-ubiquitinyl-[E2 ubiquitin-conjugating enzyme]-L-cysteine + [acceptor protein]-L-lysine = [E2 ubiquitin-conjugating enzyme]-L-cysteine + N(6)-ubiquitinyl-[acceptor protein]-L-lysine.</text>
        <dbReference type="EC" id="2.3.2.26"/>
    </reaction>
</comment>
<evidence type="ECO:0000256" key="5">
    <source>
        <dbReference type="ARBA" id="ARBA00022786"/>
    </source>
</evidence>
<dbReference type="InterPro" id="IPR035983">
    <property type="entry name" value="Hect_E3_ubiquitin_ligase"/>
</dbReference>
<comment type="pathway">
    <text evidence="2">Protein modification; protein ubiquitination.</text>
</comment>
<evidence type="ECO:0000313" key="10">
    <source>
        <dbReference type="Proteomes" id="UP000837857"/>
    </source>
</evidence>
<gene>
    <name evidence="9" type="ORF">IPOD504_LOCUS7602</name>
</gene>
<dbReference type="Proteomes" id="UP000837857">
    <property type="component" value="Chromosome 2"/>
</dbReference>
<dbReference type="PANTHER" id="PTHR45700">
    <property type="entry name" value="UBIQUITIN-PROTEIN LIGASE E3C"/>
    <property type="match status" value="1"/>
</dbReference>
<feature type="domain" description="HECT" evidence="8">
    <location>
        <begin position="750"/>
        <end position="1087"/>
    </location>
</feature>
<evidence type="ECO:0000256" key="3">
    <source>
        <dbReference type="ARBA" id="ARBA00012485"/>
    </source>
</evidence>
<dbReference type="InterPro" id="IPR000569">
    <property type="entry name" value="HECT_dom"/>
</dbReference>
<keyword evidence="10" id="KW-1185">Reference proteome</keyword>
<keyword evidence="4" id="KW-0808">Transferase</keyword>
<feature type="non-terminal residue" evidence="9">
    <location>
        <position position="1087"/>
    </location>
</feature>
<dbReference type="Gene3D" id="3.90.1750.10">
    <property type="entry name" value="Hect, E3 ligase catalytic domains"/>
    <property type="match status" value="1"/>
</dbReference>
<dbReference type="CDD" id="cd00078">
    <property type="entry name" value="HECTc"/>
    <property type="match status" value="1"/>
</dbReference>
<reference evidence="9" key="1">
    <citation type="submission" date="2022-03" db="EMBL/GenBank/DDBJ databases">
        <authorList>
            <person name="Martin H S."/>
        </authorList>
    </citation>
    <scope>NUCLEOTIDE SEQUENCE</scope>
</reference>
<accession>A0ABN8IDC7</accession>
<evidence type="ECO:0000313" key="9">
    <source>
        <dbReference type="EMBL" id="CAH2050678.1"/>
    </source>
</evidence>
<dbReference type="PROSITE" id="PS50096">
    <property type="entry name" value="IQ"/>
    <property type="match status" value="1"/>
</dbReference>
<dbReference type="SMART" id="SM00119">
    <property type="entry name" value="HECTc"/>
    <property type="match status" value="1"/>
</dbReference>
<feature type="active site" description="Glycyl thioester intermediate" evidence="6">
    <location>
        <position position="1055"/>
    </location>
</feature>
<dbReference type="PANTHER" id="PTHR45700:SF2">
    <property type="entry name" value="UBIQUITIN-PROTEIN LIGASE E3C"/>
    <property type="match status" value="1"/>
</dbReference>
<dbReference type="InterPro" id="IPR000048">
    <property type="entry name" value="IQ_motif_EF-hand-BS"/>
</dbReference>
<evidence type="ECO:0000256" key="7">
    <source>
        <dbReference type="SAM" id="MobiDB-lite"/>
    </source>
</evidence>
<dbReference type="Pfam" id="PF00612">
    <property type="entry name" value="IQ"/>
    <property type="match status" value="1"/>
</dbReference>
<dbReference type="SUPFAM" id="SSF56204">
    <property type="entry name" value="Hect, E3 ligase catalytic domain"/>
    <property type="match status" value="1"/>
</dbReference>